<dbReference type="InterPro" id="IPR003593">
    <property type="entry name" value="AAA+_ATPase"/>
</dbReference>
<dbReference type="InterPro" id="IPR039421">
    <property type="entry name" value="Type_1_exporter"/>
</dbReference>
<dbReference type="Pfam" id="PF00005">
    <property type="entry name" value="ABC_tran"/>
    <property type="match status" value="1"/>
</dbReference>
<organism evidence="17 18">
    <name type="scientific">Mycolicibacterium poriferae</name>
    <dbReference type="NCBI Taxonomy" id="39694"/>
    <lineage>
        <taxon>Bacteria</taxon>
        <taxon>Bacillati</taxon>
        <taxon>Actinomycetota</taxon>
        <taxon>Actinomycetes</taxon>
        <taxon>Mycobacteriales</taxon>
        <taxon>Mycobacteriaceae</taxon>
        <taxon>Mycolicibacterium</taxon>
    </lineage>
</organism>
<feature type="transmembrane region" description="Helical" evidence="14">
    <location>
        <begin position="151"/>
        <end position="174"/>
    </location>
</feature>
<dbReference type="Pfam" id="PF00664">
    <property type="entry name" value="ABC_membrane"/>
    <property type="match status" value="1"/>
</dbReference>
<dbReference type="SUPFAM" id="SSF52540">
    <property type="entry name" value="P-loop containing nucleoside triphosphate hydrolases"/>
    <property type="match status" value="1"/>
</dbReference>
<dbReference type="GO" id="GO:0005524">
    <property type="term" value="F:ATP binding"/>
    <property type="evidence" value="ECO:0007669"/>
    <property type="project" value="UniProtKB-KW"/>
</dbReference>
<dbReference type="AlphaFoldDB" id="A0A6N4VB73"/>
<dbReference type="InterPro" id="IPR027417">
    <property type="entry name" value="P-loop_NTPase"/>
</dbReference>
<accession>A0A6N4VB73</accession>
<dbReference type="GO" id="GO:0140359">
    <property type="term" value="F:ABC-type transporter activity"/>
    <property type="evidence" value="ECO:0007669"/>
    <property type="project" value="InterPro"/>
</dbReference>
<dbReference type="KEGG" id="mpof:MPOR_23990"/>
<dbReference type="PANTHER" id="PTHR24221:SF654">
    <property type="entry name" value="ATP-BINDING CASSETTE SUB-FAMILY B MEMBER 6"/>
    <property type="match status" value="1"/>
</dbReference>
<evidence type="ECO:0000256" key="14">
    <source>
        <dbReference type="SAM" id="Phobius"/>
    </source>
</evidence>
<feature type="compositionally biased region" description="Basic and acidic residues" evidence="13">
    <location>
        <begin position="609"/>
        <end position="619"/>
    </location>
</feature>
<evidence type="ECO:0000259" key="16">
    <source>
        <dbReference type="PROSITE" id="PS50929"/>
    </source>
</evidence>
<keyword evidence="4" id="KW-0997">Cell inner membrane</keyword>
<evidence type="ECO:0000256" key="5">
    <source>
        <dbReference type="ARBA" id="ARBA00022692"/>
    </source>
</evidence>
<dbReference type="PROSITE" id="PS50893">
    <property type="entry name" value="ABC_TRANSPORTER_2"/>
    <property type="match status" value="1"/>
</dbReference>
<protein>
    <submittedName>
        <fullName evidence="17">ABC transporter ATP-binding protein</fullName>
    </submittedName>
</protein>
<dbReference type="SMART" id="SM00382">
    <property type="entry name" value="AAA"/>
    <property type="match status" value="1"/>
</dbReference>
<dbReference type="InterPro" id="IPR036640">
    <property type="entry name" value="ABC1_TM_sf"/>
</dbReference>
<comment type="similarity">
    <text evidence="12">Belongs to the ABC transporter superfamily. Lipid exporter (TC 3.A.1.106) family.</text>
</comment>
<feature type="region of interest" description="Disordered" evidence="13">
    <location>
        <begin position="598"/>
        <end position="619"/>
    </location>
</feature>
<dbReference type="InterPro" id="IPR011527">
    <property type="entry name" value="ABC1_TM_dom"/>
</dbReference>
<evidence type="ECO:0000259" key="15">
    <source>
        <dbReference type="PROSITE" id="PS50893"/>
    </source>
</evidence>
<evidence type="ECO:0000313" key="17">
    <source>
        <dbReference type="EMBL" id="BBX51373.1"/>
    </source>
</evidence>
<evidence type="ECO:0000256" key="6">
    <source>
        <dbReference type="ARBA" id="ARBA00022741"/>
    </source>
</evidence>
<evidence type="ECO:0000256" key="3">
    <source>
        <dbReference type="ARBA" id="ARBA00022475"/>
    </source>
</evidence>
<evidence type="ECO:0000256" key="8">
    <source>
        <dbReference type="ARBA" id="ARBA00022967"/>
    </source>
</evidence>
<evidence type="ECO:0000313" key="18">
    <source>
        <dbReference type="Proteomes" id="UP000466785"/>
    </source>
</evidence>
<reference evidence="17 18" key="1">
    <citation type="journal article" date="2019" name="Emerg. Microbes Infect.">
        <title>Comprehensive subspecies identification of 175 nontuberculous mycobacteria species based on 7547 genomic profiles.</title>
        <authorList>
            <person name="Matsumoto Y."/>
            <person name="Kinjo T."/>
            <person name="Motooka D."/>
            <person name="Nabeya D."/>
            <person name="Jung N."/>
            <person name="Uechi K."/>
            <person name="Horii T."/>
            <person name="Iida T."/>
            <person name="Fujita J."/>
            <person name="Nakamura S."/>
        </authorList>
    </citation>
    <scope>NUCLEOTIDE SEQUENCE [LARGE SCALE GENOMIC DNA]</scope>
    <source>
        <strain evidence="17 18">JCM 12603</strain>
    </source>
</reference>
<dbReference type="GO" id="GO:0016887">
    <property type="term" value="F:ATP hydrolysis activity"/>
    <property type="evidence" value="ECO:0007669"/>
    <property type="project" value="InterPro"/>
</dbReference>
<comment type="similarity">
    <text evidence="11">Belongs to the ABC transporter superfamily. Siderophore-Fe(3+) uptake transporter (SIUT) (TC 3.A.1.21) family.</text>
</comment>
<keyword evidence="8" id="KW-1278">Translocase</keyword>
<evidence type="ECO:0000256" key="12">
    <source>
        <dbReference type="ARBA" id="ARBA00061644"/>
    </source>
</evidence>
<evidence type="ECO:0000256" key="4">
    <source>
        <dbReference type="ARBA" id="ARBA00022519"/>
    </source>
</evidence>
<feature type="transmembrane region" description="Helical" evidence="14">
    <location>
        <begin position="77"/>
        <end position="101"/>
    </location>
</feature>
<proteinExistence type="inferred from homology"/>
<name>A0A6N4VB73_9MYCO</name>
<evidence type="ECO:0000256" key="1">
    <source>
        <dbReference type="ARBA" id="ARBA00004429"/>
    </source>
</evidence>
<feature type="domain" description="ABC transmembrane type-1" evidence="16">
    <location>
        <begin position="11"/>
        <end position="323"/>
    </location>
</feature>
<dbReference type="Proteomes" id="UP000466785">
    <property type="component" value="Chromosome"/>
</dbReference>
<dbReference type="InterPro" id="IPR003439">
    <property type="entry name" value="ABC_transporter-like_ATP-bd"/>
</dbReference>
<dbReference type="Gene3D" id="1.20.1560.10">
    <property type="entry name" value="ABC transporter type 1, transmembrane domain"/>
    <property type="match status" value="1"/>
</dbReference>
<comment type="subcellular location">
    <subcellularLocation>
        <location evidence="1">Cell inner membrane</location>
        <topology evidence="1">Multi-pass membrane protein</topology>
    </subcellularLocation>
</comment>
<evidence type="ECO:0000256" key="2">
    <source>
        <dbReference type="ARBA" id="ARBA00022448"/>
    </source>
</evidence>
<dbReference type="PROSITE" id="PS50929">
    <property type="entry name" value="ABC_TM1F"/>
    <property type="match status" value="1"/>
</dbReference>
<keyword evidence="10 14" id="KW-0472">Membrane</keyword>
<keyword evidence="3" id="KW-1003">Cell membrane</keyword>
<evidence type="ECO:0000256" key="7">
    <source>
        <dbReference type="ARBA" id="ARBA00022840"/>
    </source>
</evidence>
<dbReference type="PANTHER" id="PTHR24221">
    <property type="entry name" value="ATP-BINDING CASSETTE SUB-FAMILY B"/>
    <property type="match status" value="1"/>
</dbReference>
<evidence type="ECO:0000256" key="13">
    <source>
        <dbReference type="SAM" id="MobiDB-lite"/>
    </source>
</evidence>
<gene>
    <name evidence="17" type="ORF">MPOR_23990</name>
</gene>
<keyword evidence="18" id="KW-1185">Reference proteome</keyword>
<evidence type="ECO:0000256" key="10">
    <source>
        <dbReference type="ARBA" id="ARBA00023136"/>
    </source>
</evidence>
<keyword evidence="2" id="KW-0813">Transport</keyword>
<evidence type="ECO:0000256" key="9">
    <source>
        <dbReference type="ARBA" id="ARBA00022989"/>
    </source>
</evidence>
<dbReference type="EMBL" id="AP022570">
    <property type="protein sequence ID" value="BBX51373.1"/>
    <property type="molecule type" value="Genomic_DNA"/>
</dbReference>
<feature type="domain" description="ABC transporter" evidence="15">
    <location>
        <begin position="357"/>
        <end position="593"/>
    </location>
</feature>
<dbReference type="SUPFAM" id="SSF90123">
    <property type="entry name" value="ABC transporter transmembrane region"/>
    <property type="match status" value="1"/>
</dbReference>
<keyword evidence="7 17" id="KW-0067">ATP-binding</keyword>
<keyword evidence="6" id="KW-0547">Nucleotide-binding</keyword>
<feature type="transmembrane region" description="Helical" evidence="14">
    <location>
        <begin position="267"/>
        <end position="286"/>
    </location>
</feature>
<evidence type="ECO:0000256" key="11">
    <source>
        <dbReference type="ARBA" id="ARBA00023455"/>
    </source>
</evidence>
<dbReference type="CDD" id="cd07346">
    <property type="entry name" value="ABC_6TM_exporters"/>
    <property type="match status" value="1"/>
</dbReference>
<keyword evidence="5 14" id="KW-0812">Transmembrane</keyword>
<dbReference type="GO" id="GO:0005886">
    <property type="term" value="C:plasma membrane"/>
    <property type="evidence" value="ECO:0007669"/>
    <property type="project" value="UniProtKB-SubCell"/>
</dbReference>
<dbReference type="Gene3D" id="3.40.50.300">
    <property type="entry name" value="P-loop containing nucleotide triphosphate hydrolases"/>
    <property type="match status" value="1"/>
</dbReference>
<dbReference type="GO" id="GO:0034040">
    <property type="term" value="F:ATPase-coupled lipid transmembrane transporter activity"/>
    <property type="evidence" value="ECO:0007669"/>
    <property type="project" value="TreeGrafter"/>
</dbReference>
<keyword evidence="9 14" id="KW-1133">Transmembrane helix</keyword>
<dbReference type="RefSeq" id="WP_235682544.1">
    <property type="nucleotide sequence ID" value="NZ_AP022570.1"/>
</dbReference>
<feature type="transmembrane region" description="Helical" evidence="14">
    <location>
        <begin position="180"/>
        <end position="198"/>
    </location>
</feature>
<sequence length="619" mass="67825">MLRSFRGPVTLLIALGLIVAALPFVSNAVFGPLTQVMAEAFQGGSLADAWGLSGALMGGPGNDPSGPFGWLGTPLPFVVLLAIWAASLVLAQLLGFVHAYIDAQVDRRLLTEIRQRTHDHIQSLSLDFFTGARSGSLMQRVQMEAGSVQRLLTECLIPPAVDTVVLLIALSYLFALSWQMTIVTLILSPFVMLWLRYAGRKLQAATRRNMMGSRRMGGELEETISGITDIQVFNAQPQRSERFLDASGEAAKDLSLMMIWLQATSRSVQIFVALSTALVLITGVAFSTSFGLNLASLLVFVSSVPTMFASFQRIVTAWTTYKSIAPQVESTYDLLDTKPSVKELPDAVSLGEVSGNIEFENVAFGYTPQQKILDGVSFSVREGETVALVGPIGCGKSTIFNLLLRFIDPQQGRILLDGNDISHVTIESLREQVSKLAQFPFFMKDAIRENVRMARQDATDEQIEEACKLAHVHPIIVDQAKMPRGYDTVVDVQVPSGGQKRLIAMARCLLRRPEVLLLDEPTENLDADQRTRLTKVIREYARDRTCIVVSHDMDFIAAVADRVIVLGGGRVAQEGTHYELLEAGGLYKKLYEAQNVEPSLVRPPSADADEPRDQRTAGG</sequence>
<dbReference type="FunFam" id="3.40.50.300:FF:000299">
    <property type="entry name" value="ABC transporter ATP-binding protein/permease"/>
    <property type="match status" value="1"/>
</dbReference>